<dbReference type="AlphaFoldDB" id="A0A4C1VT69"/>
<dbReference type="Proteomes" id="UP000299102">
    <property type="component" value="Unassembled WGS sequence"/>
</dbReference>
<name>A0A4C1VT69_EUMVA</name>
<protein>
    <submittedName>
        <fullName evidence="1">Uncharacterized protein</fullName>
    </submittedName>
</protein>
<reference evidence="1 2" key="1">
    <citation type="journal article" date="2019" name="Commun. Biol.">
        <title>The bagworm genome reveals a unique fibroin gene that provides high tensile strength.</title>
        <authorList>
            <person name="Kono N."/>
            <person name="Nakamura H."/>
            <person name="Ohtoshi R."/>
            <person name="Tomita M."/>
            <person name="Numata K."/>
            <person name="Arakawa K."/>
        </authorList>
    </citation>
    <scope>NUCLEOTIDE SEQUENCE [LARGE SCALE GENOMIC DNA]</scope>
</reference>
<evidence type="ECO:0000313" key="2">
    <source>
        <dbReference type="Proteomes" id="UP000299102"/>
    </source>
</evidence>
<accession>A0A4C1VT69</accession>
<gene>
    <name evidence="1" type="ORF">EVAR_16404_1</name>
</gene>
<comment type="caution">
    <text evidence="1">The sequence shown here is derived from an EMBL/GenBank/DDBJ whole genome shotgun (WGS) entry which is preliminary data.</text>
</comment>
<organism evidence="1 2">
    <name type="scientific">Eumeta variegata</name>
    <name type="common">Bagworm moth</name>
    <name type="synonym">Eumeta japonica</name>
    <dbReference type="NCBI Taxonomy" id="151549"/>
    <lineage>
        <taxon>Eukaryota</taxon>
        <taxon>Metazoa</taxon>
        <taxon>Ecdysozoa</taxon>
        <taxon>Arthropoda</taxon>
        <taxon>Hexapoda</taxon>
        <taxon>Insecta</taxon>
        <taxon>Pterygota</taxon>
        <taxon>Neoptera</taxon>
        <taxon>Endopterygota</taxon>
        <taxon>Lepidoptera</taxon>
        <taxon>Glossata</taxon>
        <taxon>Ditrysia</taxon>
        <taxon>Tineoidea</taxon>
        <taxon>Psychidae</taxon>
        <taxon>Oiketicinae</taxon>
        <taxon>Eumeta</taxon>
    </lineage>
</organism>
<dbReference type="EMBL" id="BGZK01000415">
    <property type="protein sequence ID" value="GBP42308.1"/>
    <property type="molecule type" value="Genomic_DNA"/>
</dbReference>
<evidence type="ECO:0000313" key="1">
    <source>
        <dbReference type="EMBL" id="GBP42308.1"/>
    </source>
</evidence>
<sequence>MSKLSVKILKQIDRVVFVLSVWDVQEMVIKLIILLRKENQSTTLLINDIEAADPAPSCEASAVYQHRRKLMGQKQSP</sequence>
<proteinExistence type="predicted"/>
<keyword evidence="2" id="KW-1185">Reference proteome</keyword>